<protein>
    <submittedName>
        <fullName evidence="1">Uncharacterized protein</fullName>
    </submittedName>
</protein>
<gene>
    <name evidence="1" type="ORF">A3A96_02545</name>
</gene>
<dbReference type="Proteomes" id="UP000177707">
    <property type="component" value="Unassembled WGS sequence"/>
</dbReference>
<dbReference type="EMBL" id="MHWB01000002">
    <property type="protein sequence ID" value="OHB02705.1"/>
    <property type="molecule type" value="Genomic_DNA"/>
</dbReference>
<name>A0A1G2TZG5_9BACT</name>
<dbReference type="STRING" id="1802758.A3A96_02545"/>
<proteinExistence type="predicted"/>
<evidence type="ECO:0000313" key="1">
    <source>
        <dbReference type="EMBL" id="OHB02705.1"/>
    </source>
</evidence>
<organism evidence="1 2">
    <name type="scientific">Candidatus Zambryskibacteria bacterium RIFCSPLOWO2_01_FULL_39_39</name>
    <dbReference type="NCBI Taxonomy" id="1802758"/>
    <lineage>
        <taxon>Bacteria</taxon>
        <taxon>Candidatus Zambryskiibacteriota</taxon>
    </lineage>
</organism>
<reference evidence="1 2" key="1">
    <citation type="journal article" date="2016" name="Nat. Commun.">
        <title>Thousands of microbial genomes shed light on interconnected biogeochemical processes in an aquifer system.</title>
        <authorList>
            <person name="Anantharaman K."/>
            <person name="Brown C.T."/>
            <person name="Hug L.A."/>
            <person name="Sharon I."/>
            <person name="Castelle C.J."/>
            <person name="Probst A.J."/>
            <person name="Thomas B.C."/>
            <person name="Singh A."/>
            <person name="Wilkins M.J."/>
            <person name="Karaoz U."/>
            <person name="Brodie E.L."/>
            <person name="Williams K.H."/>
            <person name="Hubbard S.S."/>
            <person name="Banfield J.F."/>
        </authorList>
    </citation>
    <scope>NUCLEOTIDE SEQUENCE [LARGE SCALE GENOMIC DNA]</scope>
</reference>
<evidence type="ECO:0000313" key="2">
    <source>
        <dbReference type="Proteomes" id="UP000177707"/>
    </source>
</evidence>
<comment type="caution">
    <text evidence="1">The sequence shown here is derived from an EMBL/GenBank/DDBJ whole genome shotgun (WGS) entry which is preliminary data.</text>
</comment>
<dbReference type="AlphaFoldDB" id="A0A1G2TZG5"/>
<sequence length="164" mass="18639">MFTDKQIASLKYLIFRSKIASVTAKQLVALLIDHSEKLTREVHITLNQDQNGYTEEEVRQIGRSVDTFNSCNCDTHLTQILHAMGAELGFSLHYGHYRGNSFDTSGQFDGSASMSYTFWLAKEMYGRGYEGKEIFVAREDIEAIDISKPGLYPELENQPKFQVV</sequence>
<accession>A0A1G2TZG5</accession>